<keyword evidence="10" id="KW-1185">Reference proteome</keyword>
<evidence type="ECO:0000256" key="4">
    <source>
        <dbReference type="ARBA" id="ARBA00023235"/>
    </source>
</evidence>
<gene>
    <name evidence="9" type="ordered locus">Rcas_4091</name>
</gene>
<dbReference type="STRING" id="383372.Rcas_4091"/>
<proteinExistence type="inferred from homology"/>
<dbReference type="EC" id="5.3.1.15" evidence="8"/>
<dbReference type="AlphaFoldDB" id="A7NRC7"/>
<comment type="catalytic activity">
    <reaction evidence="6">
        <text>D-lyxose = D-xylulose</text>
        <dbReference type="Rhea" id="RHEA:14201"/>
        <dbReference type="ChEBI" id="CHEBI:16789"/>
        <dbReference type="ChEBI" id="CHEBI:17140"/>
        <dbReference type="EC" id="5.3.1.15"/>
    </reaction>
</comment>
<reference evidence="9 10" key="1">
    <citation type="submission" date="2007-08" db="EMBL/GenBank/DDBJ databases">
        <title>Complete sequence of Roseiflexus castenholzii DSM 13941.</title>
        <authorList>
            <consortium name="US DOE Joint Genome Institute"/>
            <person name="Copeland A."/>
            <person name="Lucas S."/>
            <person name="Lapidus A."/>
            <person name="Barry K."/>
            <person name="Glavina del Rio T."/>
            <person name="Dalin E."/>
            <person name="Tice H."/>
            <person name="Pitluck S."/>
            <person name="Thompson L.S."/>
            <person name="Brettin T."/>
            <person name="Bruce D."/>
            <person name="Detter J.C."/>
            <person name="Han C."/>
            <person name="Tapia R."/>
            <person name="Schmutz J."/>
            <person name="Larimer F."/>
            <person name="Land M."/>
            <person name="Hauser L."/>
            <person name="Kyrpides N."/>
            <person name="Mikhailova N."/>
            <person name="Bryant D.A."/>
            <person name="Hanada S."/>
            <person name="Tsukatani Y."/>
            <person name="Richardson P."/>
        </authorList>
    </citation>
    <scope>NUCLEOTIDE SEQUENCE [LARGE SCALE GENOMIC DNA]</scope>
    <source>
        <strain evidence="10">DSM 13941 / HLO8</strain>
    </source>
</reference>
<dbReference type="KEGG" id="rca:Rcas_4091"/>
<dbReference type="InterPro" id="IPR011051">
    <property type="entry name" value="RmlC_Cupin_sf"/>
</dbReference>
<dbReference type="Pfam" id="PF07385">
    <property type="entry name" value="Lyx_isomer"/>
    <property type="match status" value="1"/>
</dbReference>
<sequence>MKRSTINAILRAADTFIRERGFCLPPFAYWTPDEWRARGPECAEIVDNRLGWDVTDFGTGDFVRTGLTLFTLRNGNPRDPAKKPYAEKILIVEDGQVTPLHFHWRKTEDIINRSGATLVVQLYASTPDEQIDASQSIDISLDGVRRTVAAGSVVRLRPGESITLPPRLYHAFWGEGGRVLVGEVSSLNDDAADNRFLQPIGRFPHIDEDEPPLYLLCTDYERFYVVS</sequence>
<keyword evidence="4" id="KW-0413">Isomerase</keyword>
<keyword evidence="3" id="KW-0464">Manganese</keyword>
<evidence type="ECO:0000256" key="1">
    <source>
        <dbReference type="ARBA" id="ARBA00001936"/>
    </source>
</evidence>
<accession>A7NRC7</accession>
<dbReference type="GO" id="GO:0047828">
    <property type="term" value="F:D-lyxose ketol-isomerase activity"/>
    <property type="evidence" value="ECO:0007669"/>
    <property type="project" value="UniProtKB-EC"/>
</dbReference>
<dbReference type="Proteomes" id="UP000000263">
    <property type="component" value="Chromosome"/>
</dbReference>
<evidence type="ECO:0000256" key="7">
    <source>
        <dbReference type="ARBA" id="ARBA00044951"/>
    </source>
</evidence>
<dbReference type="InterPro" id="IPR010864">
    <property type="entry name" value="D-lyxose_isomer"/>
</dbReference>
<dbReference type="eggNOG" id="COG3822">
    <property type="taxonomic scope" value="Bacteria"/>
</dbReference>
<protein>
    <recommendedName>
        <fullName evidence="8">D-lyxose ketol-isomerase</fullName>
        <ecNumber evidence="8">5.3.1.15</ecNumber>
    </recommendedName>
</protein>
<dbReference type="InterPro" id="IPR014710">
    <property type="entry name" value="RmlC-like_jellyroll"/>
</dbReference>
<dbReference type="RefSeq" id="WP_012122544.1">
    <property type="nucleotide sequence ID" value="NC_009767.1"/>
</dbReference>
<evidence type="ECO:0000256" key="6">
    <source>
        <dbReference type="ARBA" id="ARBA00044907"/>
    </source>
</evidence>
<name>A7NRC7_ROSCS</name>
<dbReference type="EMBL" id="CP000804">
    <property type="protein sequence ID" value="ABU60123.1"/>
    <property type="molecule type" value="Genomic_DNA"/>
</dbReference>
<dbReference type="CDD" id="cd20309">
    <property type="entry name" value="cupin_EcSI"/>
    <property type="match status" value="1"/>
</dbReference>
<evidence type="ECO:0000313" key="9">
    <source>
        <dbReference type="EMBL" id="ABU60123.1"/>
    </source>
</evidence>
<comment type="cofactor">
    <cofactor evidence="1">
        <name>Mn(2+)</name>
        <dbReference type="ChEBI" id="CHEBI:29035"/>
    </cofactor>
</comment>
<dbReference type="HOGENOM" id="CLU_1204311_0_0_0"/>
<dbReference type="InterPro" id="IPR047581">
    <property type="entry name" value="EcSI_cupin"/>
</dbReference>
<dbReference type="GO" id="GO:0046872">
    <property type="term" value="F:metal ion binding"/>
    <property type="evidence" value="ECO:0007669"/>
    <property type="project" value="UniProtKB-KW"/>
</dbReference>
<dbReference type="Gene3D" id="2.60.120.10">
    <property type="entry name" value="Jelly Rolls"/>
    <property type="match status" value="1"/>
</dbReference>
<dbReference type="OrthoDB" id="27002at2"/>
<keyword evidence="2" id="KW-0479">Metal-binding</keyword>
<organism evidence="9 10">
    <name type="scientific">Roseiflexus castenholzii (strain DSM 13941 / HLO8)</name>
    <dbReference type="NCBI Taxonomy" id="383372"/>
    <lineage>
        <taxon>Bacteria</taxon>
        <taxon>Bacillati</taxon>
        <taxon>Chloroflexota</taxon>
        <taxon>Chloroflexia</taxon>
        <taxon>Chloroflexales</taxon>
        <taxon>Roseiflexineae</taxon>
        <taxon>Roseiflexaceae</taxon>
        <taxon>Roseiflexus</taxon>
    </lineage>
</organism>
<keyword evidence="5" id="KW-0119">Carbohydrate metabolism</keyword>
<evidence type="ECO:0000256" key="8">
    <source>
        <dbReference type="ARBA" id="ARBA00044972"/>
    </source>
</evidence>
<comment type="similarity">
    <text evidence="7">Belongs to the D-lyxose ketol-isomerase family.</text>
</comment>
<evidence type="ECO:0000256" key="3">
    <source>
        <dbReference type="ARBA" id="ARBA00023211"/>
    </source>
</evidence>
<evidence type="ECO:0000256" key="5">
    <source>
        <dbReference type="ARBA" id="ARBA00023277"/>
    </source>
</evidence>
<evidence type="ECO:0000313" key="10">
    <source>
        <dbReference type="Proteomes" id="UP000000263"/>
    </source>
</evidence>
<evidence type="ECO:0000256" key="2">
    <source>
        <dbReference type="ARBA" id="ARBA00022723"/>
    </source>
</evidence>
<dbReference type="SUPFAM" id="SSF51182">
    <property type="entry name" value="RmlC-like cupins"/>
    <property type="match status" value="1"/>
</dbReference>